<dbReference type="Proteomes" id="UP000652761">
    <property type="component" value="Unassembled WGS sequence"/>
</dbReference>
<evidence type="ECO:0000313" key="2">
    <source>
        <dbReference type="EMBL" id="MQL93254.1"/>
    </source>
</evidence>
<accession>A0A843VIY6</accession>
<name>A0A843VIY6_COLES</name>
<protein>
    <submittedName>
        <fullName evidence="2">Uncharacterized protein</fullName>
    </submittedName>
</protein>
<evidence type="ECO:0000313" key="3">
    <source>
        <dbReference type="Proteomes" id="UP000652761"/>
    </source>
</evidence>
<dbReference type="OrthoDB" id="1939479at2759"/>
<keyword evidence="3" id="KW-1185">Reference proteome</keyword>
<feature type="region of interest" description="Disordered" evidence="1">
    <location>
        <begin position="180"/>
        <end position="335"/>
    </location>
</feature>
<dbReference type="EMBL" id="NMUH01001538">
    <property type="protein sequence ID" value="MQL93254.1"/>
    <property type="molecule type" value="Genomic_DNA"/>
</dbReference>
<dbReference type="AlphaFoldDB" id="A0A843VIY6"/>
<evidence type="ECO:0000256" key="1">
    <source>
        <dbReference type="SAM" id="MobiDB-lite"/>
    </source>
</evidence>
<organism evidence="2 3">
    <name type="scientific">Colocasia esculenta</name>
    <name type="common">Wild taro</name>
    <name type="synonym">Arum esculentum</name>
    <dbReference type="NCBI Taxonomy" id="4460"/>
    <lineage>
        <taxon>Eukaryota</taxon>
        <taxon>Viridiplantae</taxon>
        <taxon>Streptophyta</taxon>
        <taxon>Embryophyta</taxon>
        <taxon>Tracheophyta</taxon>
        <taxon>Spermatophyta</taxon>
        <taxon>Magnoliopsida</taxon>
        <taxon>Liliopsida</taxon>
        <taxon>Araceae</taxon>
        <taxon>Aroideae</taxon>
        <taxon>Colocasieae</taxon>
        <taxon>Colocasia</taxon>
    </lineage>
</organism>
<feature type="compositionally biased region" description="Basic and acidic residues" evidence="1">
    <location>
        <begin position="219"/>
        <end position="312"/>
    </location>
</feature>
<reference evidence="2" key="1">
    <citation type="submission" date="2017-07" db="EMBL/GenBank/DDBJ databases">
        <title>Taro Niue Genome Assembly and Annotation.</title>
        <authorList>
            <person name="Atibalentja N."/>
            <person name="Keating K."/>
            <person name="Fields C.J."/>
        </authorList>
    </citation>
    <scope>NUCLEOTIDE SEQUENCE</scope>
    <source>
        <strain evidence="2">Niue_2</strain>
        <tissue evidence="2">Leaf</tissue>
    </source>
</reference>
<sequence>MLVCAASLDAKKMMDRHNVLRKLTEYVPQEGELAVEIFVKLWFALLCSCFFFPTSGRSGLLSILPYLDDLHEMKSANWAAVIHEYLILVVQQCQEHVKVYLEVNELLRVSKQQREVIKLQTDLLQRQNNILQSMDQRLHRLEEQFERQPQWQHPPVEPQSVVLVLPPPELPIASVPSHVVAKTSTRCRVTARRTLLTRSRRSMSEWQTSEPKEQRKKGRKEEAEENKRKEEEKKRKEEEEAERKRKEEEEAEKRKEEEEVERKRKEEEEEQKRKEEEEEEQKRKEEEEAERKRKEEEEKQKRKEEEEAEEKKRNPRQIFPSSLSRRVTAGTRKRRQLEIYTPEDYRYHKATKANVSTSKPIFVDSQESTDTLSTGKKEERRDYVAREVLGVDENDLMFGGTLEGYDNFLSFKDIQDLLFARESESVIIDCYVNTCLFLPRQENPNIFKTFGYMGAALKGYVQSSKDDKSKFQHFDYSFRRLDRAPTEFDSSSPPCTLERTIGLFWSSTLKKKSSMCTIL</sequence>
<proteinExistence type="predicted"/>
<comment type="caution">
    <text evidence="2">The sequence shown here is derived from an EMBL/GenBank/DDBJ whole genome shotgun (WGS) entry which is preliminary data.</text>
</comment>
<feature type="compositionally biased region" description="Low complexity" evidence="1">
    <location>
        <begin position="186"/>
        <end position="197"/>
    </location>
</feature>
<gene>
    <name evidence="2" type="ORF">Taro_025898</name>
</gene>